<dbReference type="Gene3D" id="3.30.1490.20">
    <property type="entry name" value="ATP-grasp fold, A domain"/>
    <property type="match status" value="1"/>
</dbReference>
<dbReference type="GO" id="GO:0046872">
    <property type="term" value="F:metal ion binding"/>
    <property type="evidence" value="ECO:0007669"/>
    <property type="project" value="InterPro"/>
</dbReference>
<dbReference type="InterPro" id="IPR011054">
    <property type="entry name" value="Rudment_hybrid_motif"/>
</dbReference>
<keyword evidence="9" id="KW-0460">Magnesium</keyword>
<evidence type="ECO:0000313" key="18">
    <source>
        <dbReference type="Proteomes" id="UP000283805"/>
    </source>
</evidence>
<keyword evidence="8 15" id="KW-0067">ATP-binding</keyword>
<dbReference type="InterPro" id="IPR011761">
    <property type="entry name" value="ATP-grasp"/>
</dbReference>
<dbReference type="SUPFAM" id="SSF56059">
    <property type="entry name" value="Glutathione synthetase ATP-binding domain-like"/>
    <property type="match status" value="1"/>
</dbReference>
<dbReference type="SMART" id="SM01210">
    <property type="entry name" value="GARS_C"/>
    <property type="match status" value="1"/>
</dbReference>
<dbReference type="UniPathway" id="UPA00074">
    <property type="reaction ID" value="UER00125"/>
</dbReference>
<dbReference type="PANTHER" id="PTHR43472:SF1">
    <property type="entry name" value="PHOSPHORIBOSYLAMINE--GLYCINE LIGASE, CHLOROPLASTIC"/>
    <property type="match status" value="1"/>
</dbReference>
<comment type="catalytic activity">
    <reaction evidence="14">
        <text>5-phospho-beta-D-ribosylamine + glycine + ATP = N(1)-(5-phospho-beta-D-ribosyl)glycinamide + ADP + phosphate + H(+)</text>
        <dbReference type="Rhea" id="RHEA:17453"/>
        <dbReference type="ChEBI" id="CHEBI:15378"/>
        <dbReference type="ChEBI" id="CHEBI:30616"/>
        <dbReference type="ChEBI" id="CHEBI:43474"/>
        <dbReference type="ChEBI" id="CHEBI:57305"/>
        <dbReference type="ChEBI" id="CHEBI:58681"/>
        <dbReference type="ChEBI" id="CHEBI:143788"/>
        <dbReference type="ChEBI" id="CHEBI:456216"/>
        <dbReference type="EC" id="6.3.4.13"/>
    </reaction>
</comment>
<evidence type="ECO:0000313" key="17">
    <source>
        <dbReference type="EMBL" id="RKD97295.1"/>
    </source>
</evidence>
<dbReference type="GO" id="GO:0009113">
    <property type="term" value="P:purine nucleobase biosynthetic process"/>
    <property type="evidence" value="ECO:0007669"/>
    <property type="project" value="InterPro"/>
</dbReference>
<evidence type="ECO:0000256" key="7">
    <source>
        <dbReference type="ARBA" id="ARBA00022755"/>
    </source>
</evidence>
<dbReference type="Gene3D" id="3.40.50.20">
    <property type="match status" value="1"/>
</dbReference>
<dbReference type="SMART" id="SM01209">
    <property type="entry name" value="GARS_A"/>
    <property type="match status" value="1"/>
</dbReference>
<dbReference type="Pfam" id="PF02843">
    <property type="entry name" value="GARS_C"/>
    <property type="match status" value="1"/>
</dbReference>
<keyword evidence="10" id="KW-0464">Manganese</keyword>
<sequence>MRENVLLIGGGGREHAIARALEDSEADLYACASNRNPGIAAVATDFETLETTNPKAVVEYAEDVDATIAVIGPESPLEAGVADELEAAGVYAFGPKEEDARIETDKAFQRRFMQENDIPGCPDFETFDDMEAACDFIDEYDGDLAIKPAGLTGGKGVKVIGDQVTAEEGKAYIRESDYDRIVLEERLIGEEFTVQAFVANGEFRTAPAVQDHKRAYEGDEGPNTGGMGSYSDATTHLPFMTEDDYDEAVSIIEATVDALEDYRGILYGQFMLTRDGPKVVEFNARFGDPEAMNTLPVLETDFLDVLTAARDGESLPKLDFAEQATVCKYAVPEGYPTDPEAGAKVTVDEESAGDALLYYASVDERDDGIYTTTSRAFAVVGLADSITEAEEIAEDALAVAGDEGLHMRHDIGKPDLVQRRIDHMNDLRGE</sequence>
<dbReference type="Pfam" id="PF01071">
    <property type="entry name" value="GARS_A"/>
    <property type="match status" value="1"/>
</dbReference>
<evidence type="ECO:0000256" key="12">
    <source>
        <dbReference type="ARBA" id="ARBA00042242"/>
    </source>
</evidence>
<comment type="cofactor">
    <cofactor evidence="2">
        <name>Mg(2+)</name>
        <dbReference type="ChEBI" id="CHEBI:18420"/>
    </cofactor>
</comment>
<dbReference type="Gene3D" id="3.90.600.10">
    <property type="entry name" value="Phosphoribosylglycinamide synthetase, C-terminal domain"/>
    <property type="match status" value="1"/>
</dbReference>
<dbReference type="EMBL" id="RAPO01000001">
    <property type="protein sequence ID" value="RKD97295.1"/>
    <property type="molecule type" value="Genomic_DNA"/>
</dbReference>
<dbReference type="EC" id="6.3.4.13" evidence="4 14"/>
<evidence type="ECO:0000256" key="9">
    <source>
        <dbReference type="ARBA" id="ARBA00022842"/>
    </source>
</evidence>
<dbReference type="AlphaFoldDB" id="A0A419WPA2"/>
<accession>A0A419WPA2</accession>
<dbReference type="OrthoDB" id="146558at2157"/>
<keyword evidence="18" id="KW-1185">Reference proteome</keyword>
<dbReference type="SUPFAM" id="SSF52440">
    <property type="entry name" value="PreATP-grasp domain"/>
    <property type="match status" value="1"/>
</dbReference>
<dbReference type="Pfam" id="PF02844">
    <property type="entry name" value="GARS_N"/>
    <property type="match status" value="1"/>
</dbReference>
<evidence type="ECO:0000259" key="16">
    <source>
        <dbReference type="PROSITE" id="PS50975"/>
    </source>
</evidence>
<evidence type="ECO:0000256" key="14">
    <source>
        <dbReference type="HAMAP-Rule" id="MF_00138"/>
    </source>
</evidence>
<evidence type="ECO:0000256" key="13">
    <source>
        <dbReference type="ARBA" id="ARBA00042864"/>
    </source>
</evidence>
<name>A0A419WPA2_9EURY</name>
<dbReference type="InterPro" id="IPR000115">
    <property type="entry name" value="PRibGlycinamide_synth"/>
</dbReference>
<comment type="similarity">
    <text evidence="11 14">Belongs to the GARS family.</text>
</comment>
<evidence type="ECO:0000256" key="2">
    <source>
        <dbReference type="ARBA" id="ARBA00001946"/>
    </source>
</evidence>
<dbReference type="Proteomes" id="UP000283805">
    <property type="component" value="Unassembled WGS sequence"/>
</dbReference>
<comment type="cofactor">
    <cofactor evidence="1">
        <name>Mn(2+)</name>
        <dbReference type="ChEBI" id="CHEBI:29035"/>
    </cofactor>
</comment>
<dbReference type="InterPro" id="IPR020561">
    <property type="entry name" value="PRibGlycinamid_synth_ATP-grasp"/>
</dbReference>
<evidence type="ECO:0000256" key="10">
    <source>
        <dbReference type="ARBA" id="ARBA00023211"/>
    </source>
</evidence>
<dbReference type="PANTHER" id="PTHR43472">
    <property type="entry name" value="PHOSPHORIBOSYLAMINE--GLYCINE LIGASE"/>
    <property type="match status" value="1"/>
</dbReference>
<evidence type="ECO:0000256" key="6">
    <source>
        <dbReference type="ARBA" id="ARBA00022741"/>
    </source>
</evidence>
<keyword evidence="7 14" id="KW-0658">Purine biosynthesis</keyword>
<evidence type="ECO:0000256" key="15">
    <source>
        <dbReference type="PROSITE-ProRule" id="PRU00409"/>
    </source>
</evidence>
<evidence type="ECO:0000256" key="4">
    <source>
        <dbReference type="ARBA" id="ARBA00013255"/>
    </source>
</evidence>
<evidence type="ECO:0000256" key="11">
    <source>
        <dbReference type="ARBA" id="ARBA00038345"/>
    </source>
</evidence>
<dbReference type="Gene3D" id="3.30.470.20">
    <property type="entry name" value="ATP-grasp fold, B domain"/>
    <property type="match status" value="1"/>
</dbReference>
<dbReference type="RefSeq" id="WP_120242849.1">
    <property type="nucleotide sequence ID" value="NZ_RAPO01000001.1"/>
</dbReference>
<dbReference type="InterPro" id="IPR013815">
    <property type="entry name" value="ATP_grasp_subdomain_1"/>
</dbReference>
<keyword evidence="6 15" id="KW-0547">Nucleotide-binding</keyword>
<proteinExistence type="inferred from homology"/>
<reference evidence="17 18" key="1">
    <citation type="submission" date="2018-09" db="EMBL/GenBank/DDBJ databases">
        <title>Genomic Encyclopedia of Archaeal and Bacterial Type Strains, Phase II (KMG-II): from individual species to whole genera.</title>
        <authorList>
            <person name="Goeker M."/>
        </authorList>
    </citation>
    <scope>NUCLEOTIDE SEQUENCE [LARGE SCALE GENOMIC DNA]</scope>
    <source>
        <strain evidence="17 18">DSM 13151</strain>
    </source>
</reference>
<dbReference type="PROSITE" id="PS50975">
    <property type="entry name" value="ATP_GRASP"/>
    <property type="match status" value="1"/>
</dbReference>
<dbReference type="InterPro" id="IPR020560">
    <property type="entry name" value="PRibGlycinamide_synth_C-dom"/>
</dbReference>
<comment type="caution">
    <text evidence="17">The sequence shown here is derived from an EMBL/GenBank/DDBJ whole genome shotgun (WGS) entry which is preliminary data.</text>
</comment>
<dbReference type="InterPro" id="IPR016185">
    <property type="entry name" value="PreATP-grasp_dom_sf"/>
</dbReference>
<feature type="domain" description="ATP-grasp" evidence="16">
    <location>
        <begin position="110"/>
        <end position="311"/>
    </location>
</feature>
<dbReference type="GO" id="GO:0005524">
    <property type="term" value="F:ATP binding"/>
    <property type="evidence" value="ECO:0007669"/>
    <property type="project" value="UniProtKB-UniRule"/>
</dbReference>
<dbReference type="SUPFAM" id="SSF51246">
    <property type="entry name" value="Rudiment single hybrid motif"/>
    <property type="match status" value="1"/>
</dbReference>
<keyword evidence="5 14" id="KW-0436">Ligase</keyword>
<evidence type="ECO:0000256" key="1">
    <source>
        <dbReference type="ARBA" id="ARBA00001936"/>
    </source>
</evidence>
<comment type="pathway">
    <text evidence="3 14">Purine metabolism; IMP biosynthesis via de novo pathway; N(1)-(5-phospho-D-ribosyl)glycinamide from 5-phospho-alpha-D-ribose 1-diphosphate: step 2/2.</text>
</comment>
<dbReference type="GO" id="GO:0006189">
    <property type="term" value="P:'de novo' IMP biosynthetic process"/>
    <property type="evidence" value="ECO:0007669"/>
    <property type="project" value="UniProtKB-UniRule"/>
</dbReference>
<evidence type="ECO:0000256" key="3">
    <source>
        <dbReference type="ARBA" id="ARBA00005174"/>
    </source>
</evidence>
<dbReference type="InterPro" id="IPR037123">
    <property type="entry name" value="PRibGlycinamide_synth_C_sf"/>
</dbReference>
<dbReference type="HAMAP" id="MF_00138">
    <property type="entry name" value="GARS"/>
    <property type="match status" value="1"/>
</dbReference>
<dbReference type="InterPro" id="IPR020559">
    <property type="entry name" value="PRibGlycinamide_synth_CS"/>
</dbReference>
<dbReference type="NCBIfam" id="TIGR00877">
    <property type="entry name" value="purD"/>
    <property type="match status" value="1"/>
</dbReference>
<protein>
    <recommendedName>
        <fullName evidence="4 14">Phosphoribosylamine--glycine ligase</fullName>
        <ecNumber evidence="4 14">6.3.4.13</ecNumber>
    </recommendedName>
    <alternativeName>
        <fullName evidence="14">GARS</fullName>
    </alternativeName>
    <alternativeName>
        <fullName evidence="12 14">Glycinamide ribonucleotide synthetase</fullName>
    </alternativeName>
    <alternativeName>
        <fullName evidence="13 14">Phosphoribosylglycinamide synthetase</fullName>
    </alternativeName>
</protein>
<gene>
    <name evidence="14" type="primary">purD</name>
    <name evidence="17" type="ORF">ATJ93_0280</name>
</gene>
<evidence type="ECO:0000256" key="5">
    <source>
        <dbReference type="ARBA" id="ARBA00022598"/>
    </source>
</evidence>
<evidence type="ECO:0000256" key="8">
    <source>
        <dbReference type="ARBA" id="ARBA00022840"/>
    </source>
</evidence>
<dbReference type="GO" id="GO:0004637">
    <property type="term" value="F:phosphoribosylamine-glycine ligase activity"/>
    <property type="evidence" value="ECO:0007669"/>
    <property type="project" value="UniProtKB-UniRule"/>
</dbReference>
<dbReference type="PROSITE" id="PS00184">
    <property type="entry name" value="GARS"/>
    <property type="match status" value="1"/>
</dbReference>
<dbReference type="InterPro" id="IPR020562">
    <property type="entry name" value="PRibGlycinamide_synth_N"/>
</dbReference>
<organism evidence="17 18">
    <name type="scientific">Halopiger aswanensis</name>
    <dbReference type="NCBI Taxonomy" id="148449"/>
    <lineage>
        <taxon>Archaea</taxon>
        <taxon>Methanobacteriati</taxon>
        <taxon>Methanobacteriota</taxon>
        <taxon>Stenosarchaea group</taxon>
        <taxon>Halobacteria</taxon>
        <taxon>Halobacteriales</taxon>
        <taxon>Natrialbaceae</taxon>
        <taxon>Halopiger</taxon>
    </lineage>
</organism>